<reference evidence="2" key="1">
    <citation type="submission" date="2021-02" db="EMBL/GenBank/DDBJ databases">
        <authorList>
            <person name="Nowell W R."/>
        </authorList>
    </citation>
    <scope>NUCLEOTIDE SEQUENCE</scope>
</reference>
<evidence type="ECO:0000313" key="2">
    <source>
        <dbReference type="EMBL" id="CAF1575324.1"/>
    </source>
</evidence>
<gene>
    <name evidence="2" type="ORF">GPM918_LOCUS40685</name>
    <name evidence="3" type="ORF">SRO942_LOCUS41658</name>
</gene>
<dbReference type="SUPFAM" id="SSF53098">
    <property type="entry name" value="Ribonuclease H-like"/>
    <property type="match status" value="1"/>
</dbReference>
<dbReference type="Proteomes" id="UP000681722">
    <property type="component" value="Unassembled WGS sequence"/>
</dbReference>
<sequence length="285" mass="32843">KKNRLPDYLSRHPIEFNDPDLIDPDYDLQVKPRSSSSIISVGRRSQTVKCCPSENRYVLVITDLFSTWVTAVALPSCTAVVTAEAIFKHYNCHYGVSVTISSDNGSHIRNQLLQALEHKIGIHHIFSLAYHPRSNGMIQRFNAAFIPQIAKLLDSEYNNWDEFLDPVIFAYNTGVHSSTKFSPYELQFGRQPRLSIDPSPTQLNLPNPSDYYVQLIKSLKPYQLYSRENTIKQQNLSAIWYNKSRKDKHYIIGDYVLTRVRGNRLKLDPRFHPTPMIIIKEKHPA</sequence>
<dbReference type="InterPro" id="IPR012337">
    <property type="entry name" value="RNaseH-like_sf"/>
</dbReference>
<comment type="caution">
    <text evidence="2">The sequence shown here is derived from an EMBL/GenBank/DDBJ whole genome shotgun (WGS) entry which is preliminary data.</text>
</comment>
<dbReference type="InterPro" id="IPR036397">
    <property type="entry name" value="RNaseH_sf"/>
</dbReference>
<dbReference type="InterPro" id="IPR001584">
    <property type="entry name" value="Integrase_cat-core"/>
</dbReference>
<evidence type="ECO:0000313" key="3">
    <source>
        <dbReference type="EMBL" id="CAF4440229.1"/>
    </source>
</evidence>
<keyword evidence="4" id="KW-1185">Reference proteome</keyword>
<dbReference type="PROSITE" id="PS50994">
    <property type="entry name" value="INTEGRASE"/>
    <property type="match status" value="1"/>
</dbReference>
<dbReference type="Pfam" id="PF00665">
    <property type="entry name" value="rve"/>
    <property type="match status" value="1"/>
</dbReference>
<dbReference type="OrthoDB" id="7553494at2759"/>
<dbReference type="Proteomes" id="UP000663829">
    <property type="component" value="Unassembled WGS sequence"/>
</dbReference>
<accession>A0A815YV84</accession>
<dbReference type="InterPro" id="IPR050951">
    <property type="entry name" value="Retrovirus_Pol_polyprotein"/>
</dbReference>
<dbReference type="GO" id="GO:0003676">
    <property type="term" value="F:nucleic acid binding"/>
    <property type="evidence" value="ECO:0007669"/>
    <property type="project" value="InterPro"/>
</dbReference>
<dbReference type="PANTHER" id="PTHR37984">
    <property type="entry name" value="PROTEIN CBG26694"/>
    <property type="match status" value="1"/>
</dbReference>
<feature type="non-terminal residue" evidence="2">
    <location>
        <position position="1"/>
    </location>
</feature>
<organism evidence="2 4">
    <name type="scientific">Didymodactylos carnosus</name>
    <dbReference type="NCBI Taxonomy" id="1234261"/>
    <lineage>
        <taxon>Eukaryota</taxon>
        <taxon>Metazoa</taxon>
        <taxon>Spiralia</taxon>
        <taxon>Gnathifera</taxon>
        <taxon>Rotifera</taxon>
        <taxon>Eurotatoria</taxon>
        <taxon>Bdelloidea</taxon>
        <taxon>Philodinida</taxon>
        <taxon>Philodinidae</taxon>
        <taxon>Didymodactylos</taxon>
    </lineage>
</organism>
<name>A0A815YV84_9BILA</name>
<protein>
    <recommendedName>
        <fullName evidence="1">Integrase catalytic domain-containing protein</fullName>
    </recommendedName>
</protein>
<dbReference type="EMBL" id="CAJNOQ010030566">
    <property type="protein sequence ID" value="CAF1575324.1"/>
    <property type="molecule type" value="Genomic_DNA"/>
</dbReference>
<dbReference type="PANTHER" id="PTHR37984:SF15">
    <property type="entry name" value="INTEGRASE CATALYTIC DOMAIN-CONTAINING PROTEIN"/>
    <property type="match status" value="1"/>
</dbReference>
<evidence type="ECO:0000313" key="4">
    <source>
        <dbReference type="Proteomes" id="UP000663829"/>
    </source>
</evidence>
<dbReference type="GO" id="GO:0015074">
    <property type="term" value="P:DNA integration"/>
    <property type="evidence" value="ECO:0007669"/>
    <property type="project" value="InterPro"/>
</dbReference>
<dbReference type="Gene3D" id="3.30.420.10">
    <property type="entry name" value="Ribonuclease H-like superfamily/Ribonuclease H"/>
    <property type="match status" value="1"/>
</dbReference>
<dbReference type="AlphaFoldDB" id="A0A815YV84"/>
<feature type="domain" description="Integrase catalytic" evidence="1">
    <location>
        <begin position="28"/>
        <end position="191"/>
    </location>
</feature>
<proteinExistence type="predicted"/>
<dbReference type="EMBL" id="CAJOBC010096450">
    <property type="protein sequence ID" value="CAF4440229.1"/>
    <property type="molecule type" value="Genomic_DNA"/>
</dbReference>
<evidence type="ECO:0000259" key="1">
    <source>
        <dbReference type="PROSITE" id="PS50994"/>
    </source>
</evidence>